<feature type="transmembrane region" description="Helical" evidence="1">
    <location>
        <begin position="84"/>
        <end position="104"/>
    </location>
</feature>
<keyword evidence="1" id="KW-0472">Membrane</keyword>
<proteinExistence type="predicted"/>
<comment type="caution">
    <text evidence="2">The sequence shown here is derived from an EMBL/GenBank/DDBJ whole genome shotgun (WGS) entry which is preliminary data.</text>
</comment>
<evidence type="ECO:0000256" key="1">
    <source>
        <dbReference type="SAM" id="Phobius"/>
    </source>
</evidence>
<keyword evidence="1" id="KW-0812">Transmembrane</keyword>
<evidence type="ECO:0000313" key="2">
    <source>
        <dbReference type="EMBL" id="PTX51157.1"/>
    </source>
</evidence>
<dbReference type="RefSeq" id="WP_108128512.1">
    <property type="nucleotide sequence ID" value="NZ_QBKP01000004.1"/>
</dbReference>
<feature type="transmembrane region" description="Helical" evidence="1">
    <location>
        <begin position="52"/>
        <end position="72"/>
    </location>
</feature>
<dbReference type="Proteomes" id="UP000244224">
    <property type="component" value="Unassembled WGS sequence"/>
</dbReference>
<sequence>MADDYSRKLAAALAEAERAGIPRFWVFPLAWHLAQRLGWQVRLLLYATFRQNLLVFSLPFGVLWGLSMHFATWGPHGRVPGEQLALASITALLFGTAMAGFTAFTRGRKELSRWEYL</sequence>
<keyword evidence="1" id="KW-1133">Transmembrane helix</keyword>
<name>A0A2T6B527_9RHOB</name>
<evidence type="ECO:0000313" key="3">
    <source>
        <dbReference type="Proteomes" id="UP000244224"/>
    </source>
</evidence>
<organism evidence="2 3">
    <name type="scientific">Gemmobacter caeni</name>
    <dbReference type="NCBI Taxonomy" id="589035"/>
    <lineage>
        <taxon>Bacteria</taxon>
        <taxon>Pseudomonadati</taxon>
        <taxon>Pseudomonadota</taxon>
        <taxon>Alphaproteobacteria</taxon>
        <taxon>Rhodobacterales</taxon>
        <taxon>Paracoccaceae</taxon>
        <taxon>Gemmobacter</taxon>
    </lineage>
</organism>
<keyword evidence="3" id="KW-1185">Reference proteome</keyword>
<dbReference type="EMBL" id="QBKP01000004">
    <property type="protein sequence ID" value="PTX51157.1"/>
    <property type="molecule type" value="Genomic_DNA"/>
</dbReference>
<accession>A0A2T6B527</accession>
<gene>
    <name evidence="2" type="ORF">C8N34_104276</name>
</gene>
<dbReference type="InterPro" id="IPR045644">
    <property type="entry name" value="DUF6404"/>
</dbReference>
<dbReference type="Pfam" id="PF19942">
    <property type="entry name" value="DUF6404"/>
    <property type="match status" value="1"/>
</dbReference>
<protein>
    <submittedName>
        <fullName evidence="2">Uncharacterized protein</fullName>
    </submittedName>
</protein>
<reference evidence="2 3" key="1">
    <citation type="submission" date="2018-04" db="EMBL/GenBank/DDBJ databases">
        <title>Genomic Encyclopedia of Archaeal and Bacterial Type Strains, Phase II (KMG-II): from individual species to whole genera.</title>
        <authorList>
            <person name="Goeker M."/>
        </authorList>
    </citation>
    <scope>NUCLEOTIDE SEQUENCE [LARGE SCALE GENOMIC DNA]</scope>
    <source>
        <strain evidence="2 3">DSM 21823</strain>
    </source>
</reference>
<dbReference type="AlphaFoldDB" id="A0A2T6B527"/>